<proteinExistence type="predicted"/>
<dbReference type="Gene3D" id="3.90.950.20">
    <property type="entry name" value="CinA-like"/>
    <property type="match status" value="1"/>
</dbReference>
<name>A0ABS4R4X5_9HYPH</name>
<feature type="domain" description="CinA C-terminal" evidence="1">
    <location>
        <begin position="8"/>
        <end position="160"/>
    </location>
</feature>
<dbReference type="InterPro" id="IPR008136">
    <property type="entry name" value="CinA_C"/>
</dbReference>
<accession>A0ABS4R4X5</accession>
<dbReference type="Pfam" id="PF02464">
    <property type="entry name" value="CinA"/>
    <property type="match status" value="1"/>
</dbReference>
<dbReference type="GO" id="GO:0019159">
    <property type="term" value="F:nicotinamide-nucleotide amidase activity"/>
    <property type="evidence" value="ECO:0007669"/>
    <property type="project" value="UniProtKB-EC"/>
</dbReference>
<evidence type="ECO:0000313" key="2">
    <source>
        <dbReference type="EMBL" id="MBP2237952.1"/>
    </source>
</evidence>
<protein>
    <submittedName>
        <fullName evidence="2">Nicotinamide-nucleotide amidase</fullName>
        <ecNumber evidence="2">3.5.1.42</ecNumber>
    </submittedName>
</protein>
<evidence type="ECO:0000259" key="1">
    <source>
        <dbReference type="Pfam" id="PF02464"/>
    </source>
</evidence>
<dbReference type="InterPro" id="IPR036653">
    <property type="entry name" value="CinA-like_C"/>
</dbReference>
<dbReference type="EMBL" id="JAGILA010000007">
    <property type="protein sequence ID" value="MBP2237952.1"/>
    <property type="molecule type" value="Genomic_DNA"/>
</dbReference>
<reference evidence="2 3" key="1">
    <citation type="submission" date="2021-03" db="EMBL/GenBank/DDBJ databases">
        <title>Genomic Encyclopedia of Type Strains, Phase IV (KMG-IV): sequencing the most valuable type-strain genomes for metagenomic binning, comparative biology and taxonomic classification.</title>
        <authorList>
            <person name="Goeker M."/>
        </authorList>
    </citation>
    <scope>NUCLEOTIDE SEQUENCE [LARGE SCALE GENOMIC DNA]</scope>
    <source>
        <strain evidence="2 3">DSM 13372</strain>
    </source>
</reference>
<keyword evidence="2" id="KW-0378">Hydrolase</keyword>
<dbReference type="RefSeq" id="WP_209604571.1">
    <property type="nucleotide sequence ID" value="NZ_JAGILA010000007.1"/>
</dbReference>
<dbReference type="NCBIfam" id="TIGR00199">
    <property type="entry name" value="PncC_domain"/>
    <property type="match status" value="1"/>
</dbReference>
<dbReference type="SUPFAM" id="SSF142433">
    <property type="entry name" value="CinA-like"/>
    <property type="match status" value="1"/>
</dbReference>
<keyword evidence="3" id="KW-1185">Reference proteome</keyword>
<evidence type="ECO:0000313" key="3">
    <source>
        <dbReference type="Proteomes" id="UP000730739"/>
    </source>
</evidence>
<comment type="caution">
    <text evidence="2">The sequence shown here is derived from an EMBL/GenBank/DDBJ whole genome shotgun (WGS) entry which is preliminary data.</text>
</comment>
<organism evidence="2 3">
    <name type="scientific">Sinorhizobium kostiense</name>
    <dbReference type="NCBI Taxonomy" id="76747"/>
    <lineage>
        <taxon>Bacteria</taxon>
        <taxon>Pseudomonadati</taxon>
        <taxon>Pseudomonadota</taxon>
        <taxon>Alphaproteobacteria</taxon>
        <taxon>Hyphomicrobiales</taxon>
        <taxon>Rhizobiaceae</taxon>
        <taxon>Sinorhizobium/Ensifer group</taxon>
        <taxon>Sinorhizobium</taxon>
    </lineage>
</organism>
<gene>
    <name evidence="2" type="ORF">J2Z31_004479</name>
</gene>
<sequence>MWPADIEEKAQSIIADLTARGQRLATAESCTGGLIAAVLTEIAGSSAVMDRGFVTYSNEAKIDMLGVKAATLAARGAVSRKTALEMAQGALSHSKADFAVAVTGIAGPGGGSAEKPVGLVHLAAAGRQGRMRHREMHYGDIGRNAVRLATVMTALELIEEIYQRQ</sequence>
<dbReference type="Proteomes" id="UP000730739">
    <property type="component" value="Unassembled WGS sequence"/>
</dbReference>
<dbReference type="EC" id="3.5.1.42" evidence="2"/>